<sequence length="292" mass="31818">MAGLAVLSCGLAADPSLEWARERPALAVISALPLFWREGEGGVQAREDAPIIRILRQRFDVRPVDSPLSPKMQRVDALLLAQPRAMSADELLALDGWVRGGGTMLLFADPLLRWPSSLPLGDRRRAPPVSMLAPVLGHWGVELRSPSYTGEKRQMLADGRLLTTMAASSFALRRNSNCRTEHEALVARCMIGRGQAVLVADADLIDDRLWLADEAMPLKRGAWTADTAGFVVKQLGDGSIEPRVWVTSLVGLTTALRWALMAGISWAIMGSVLLSRRKGPFLLRPLQAEAST</sequence>
<feature type="domain" description="ABC-type uncharacterised transport system" evidence="1">
    <location>
        <begin position="39"/>
        <end position="144"/>
    </location>
</feature>
<dbReference type="InterPro" id="IPR029062">
    <property type="entry name" value="Class_I_gatase-like"/>
</dbReference>
<organism evidence="2 3">
    <name type="scientific">Sphingobium tyrosinilyticum</name>
    <dbReference type="NCBI Taxonomy" id="2715436"/>
    <lineage>
        <taxon>Bacteria</taxon>
        <taxon>Pseudomonadati</taxon>
        <taxon>Pseudomonadota</taxon>
        <taxon>Alphaproteobacteria</taxon>
        <taxon>Sphingomonadales</taxon>
        <taxon>Sphingomonadaceae</taxon>
        <taxon>Sphingobium</taxon>
    </lineage>
</organism>
<evidence type="ECO:0000313" key="3">
    <source>
        <dbReference type="Proteomes" id="UP001595957"/>
    </source>
</evidence>
<name>A0ABV9F3L6_9SPHN</name>
<dbReference type="Proteomes" id="UP001595957">
    <property type="component" value="Unassembled WGS sequence"/>
</dbReference>
<reference evidence="3" key="1">
    <citation type="journal article" date="2019" name="Int. J. Syst. Evol. Microbiol.">
        <title>The Global Catalogue of Microorganisms (GCM) 10K type strain sequencing project: providing services to taxonomists for standard genome sequencing and annotation.</title>
        <authorList>
            <consortium name="The Broad Institute Genomics Platform"/>
            <consortium name="The Broad Institute Genome Sequencing Center for Infectious Disease"/>
            <person name="Wu L."/>
            <person name="Ma J."/>
        </authorList>
    </citation>
    <scope>NUCLEOTIDE SEQUENCE [LARGE SCALE GENOMIC DNA]</scope>
    <source>
        <strain evidence="3">NBRC 103632</strain>
    </source>
</reference>
<protein>
    <submittedName>
        <fullName evidence="2">Gldg family protein</fullName>
    </submittedName>
</protein>
<keyword evidence="3" id="KW-1185">Reference proteome</keyword>
<dbReference type="EMBL" id="JBHSFZ010000064">
    <property type="protein sequence ID" value="MFC4596567.1"/>
    <property type="molecule type" value="Genomic_DNA"/>
</dbReference>
<dbReference type="Gene3D" id="3.40.50.880">
    <property type="match status" value="1"/>
</dbReference>
<evidence type="ECO:0000259" key="1">
    <source>
        <dbReference type="Pfam" id="PF09822"/>
    </source>
</evidence>
<dbReference type="Pfam" id="PF09822">
    <property type="entry name" value="ABC_transp_aux"/>
    <property type="match status" value="1"/>
</dbReference>
<evidence type="ECO:0000313" key="2">
    <source>
        <dbReference type="EMBL" id="MFC4596567.1"/>
    </source>
</evidence>
<dbReference type="RefSeq" id="WP_380807172.1">
    <property type="nucleotide sequence ID" value="NZ_JBHSFZ010000064.1"/>
</dbReference>
<comment type="caution">
    <text evidence="2">The sequence shown here is derived from an EMBL/GenBank/DDBJ whole genome shotgun (WGS) entry which is preliminary data.</text>
</comment>
<proteinExistence type="predicted"/>
<gene>
    <name evidence="2" type="ORF">ACFO3E_20665</name>
</gene>
<accession>A0ABV9F3L6</accession>
<dbReference type="InterPro" id="IPR019196">
    <property type="entry name" value="ABC_transp_unknown"/>
</dbReference>